<dbReference type="AlphaFoldDB" id="A0A072V5R2"/>
<protein>
    <submittedName>
        <fullName evidence="2">Transmembrane protein, putative</fullName>
    </submittedName>
</protein>
<organism evidence="2 4">
    <name type="scientific">Medicago truncatula</name>
    <name type="common">Barrel medic</name>
    <name type="synonym">Medicago tribuloides</name>
    <dbReference type="NCBI Taxonomy" id="3880"/>
    <lineage>
        <taxon>Eukaryota</taxon>
        <taxon>Viridiplantae</taxon>
        <taxon>Streptophyta</taxon>
        <taxon>Embryophyta</taxon>
        <taxon>Tracheophyta</taxon>
        <taxon>Spermatophyta</taxon>
        <taxon>Magnoliopsida</taxon>
        <taxon>eudicotyledons</taxon>
        <taxon>Gunneridae</taxon>
        <taxon>Pentapetalae</taxon>
        <taxon>rosids</taxon>
        <taxon>fabids</taxon>
        <taxon>Fabales</taxon>
        <taxon>Fabaceae</taxon>
        <taxon>Papilionoideae</taxon>
        <taxon>50 kb inversion clade</taxon>
        <taxon>NPAAA clade</taxon>
        <taxon>Hologalegina</taxon>
        <taxon>IRL clade</taxon>
        <taxon>Trifolieae</taxon>
        <taxon>Medicago</taxon>
    </lineage>
</organism>
<dbReference type="Proteomes" id="UP000002051">
    <property type="component" value="Chromosome 2"/>
</dbReference>
<evidence type="ECO:0000313" key="4">
    <source>
        <dbReference type="Proteomes" id="UP000002051"/>
    </source>
</evidence>
<name>A0A072V5R2_MEDTR</name>
<dbReference type="HOGENOM" id="CLU_2362866_0_0_1"/>
<reference evidence="3" key="3">
    <citation type="submission" date="2015-04" db="UniProtKB">
        <authorList>
            <consortium name="EnsemblPlants"/>
        </authorList>
    </citation>
    <scope>IDENTIFICATION</scope>
    <source>
        <strain evidence="3">cv. Jemalong A17</strain>
    </source>
</reference>
<dbReference type="EnsemblPlants" id="KEH37172">
    <property type="protein sequence ID" value="KEH37172"/>
    <property type="gene ID" value="MTR_2g435360"/>
</dbReference>
<proteinExistence type="predicted"/>
<reference evidence="2 4" key="2">
    <citation type="journal article" date="2014" name="BMC Genomics">
        <title>An improved genome release (version Mt4.0) for the model legume Medicago truncatula.</title>
        <authorList>
            <person name="Tang H."/>
            <person name="Krishnakumar V."/>
            <person name="Bidwell S."/>
            <person name="Rosen B."/>
            <person name="Chan A."/>
            <person name="Zhou S."/>
            <person name="Gentzbittel L."/>
            <person name="Childs K.L."/>
            <person name="Yandell M."/>
            <person name="Gundlach H."/>
            <person name="Mayer K.F."/>
            <person name="Schwartz D.C."/>
            <person name="Town C.D."/>
        </authorList>
    </citation>
    <scope>GENOME REANNOTATION</scope>
    <source>
        <strain evidence="2">A17</strain>
        <strain evidence="3 4">cv. Jemalong A17</strain>
    </source>
</reference>
<reference evidence="2 4" key="1">
    <citation type="journal article" date="2011" name="Nature">
        <title>The Medicago genome provides insight into the evolution of rhizobial symbioses.</title>
        <authorList>
            <person name="Young N.D."/>
            <person name="Debelle F."/>
            <person name="Oldroyd G.E."/>
            <person name="Geurts R."/>
            <person name="Cannon S.B."/>
            <person name="Udvardi M.K."/>
            <person name="Benedito V.A."/>
            <person name="Mayer K.F."/>
            <person name="Gouzy J."/>
            <person name="Schoof H."/>
            <person name="Van de Peer Y."/>
            <person name="Proost S."/>
            <person name="Cook D.R."/>
            <person name="Meyers B.C."/>
            <person name="Spannagl M."/>
            <person name="Cheung F."/>
            <person name="De Mita S."/>
            <person name="Krishnakumar V."/>
            <person name="Gundlach H."/>
            <person name="Zhou S."/>
            <person name="Mudge J."/>
            <person name="Bharti A.K."/>
            <person name="Murray J.D."/>
            <person name="Naoumkina M.A."/>
            <person name="Rosen B."/>
            <person name="Silverstein K.A."/>
            <person name="Tang H."/>
            <person name="Rombauts S."/>
            <person name="Zhao P.X."/>
            <person name="Zhou P."/>
            <person name="Barbe V."/>
            <person name="Bardou P."/>
            <person name="Bechner M."/>
            <person name="Bellec A."/>
            <person name="Berger A."/>
            <person name="Berges H."/>
            <person name="Bidwell S."/>
            <person name="Bisseling T."/>
            <person name="Choisne N."/>
            <person name="Couloux A."/>
            <person name="Denny R."/>
            <person name="Deshpande S."/>
            <person name="Dai X."/>
            <person name="Doyle J.J."/>
            <person name="Dudez A.M."/>
            <person name="Farmer A.D."/>
            <person name="Fouteau S."/>
            <person name="Franken C."/>
            <person name="Gibelin C."/>
            <person name="Gish J."/>
            <person name="Goldstein S."/>
            <person name="Gonzalez A.J."/>
            <person name="Green P.J."/>
            <person name="Hallab A."/>
            <person name="Hartog M."/>
            <person name="Hua A."/>
            <person name="Humphray S.J."/>
            <person name="Jeong D.H."/>
            <person name="Jing Y."/>
            <person name="Jocker A."/>
            <person name="Kenton S.M."/>
            <person name="Kim D.J."/>
            <person name="Klee K."/>
            <person name="Lai H."/>
            <person name="Lang C."/>
            <person name="Lin S."/>
            <person name="Macmil S.L."/>
            <person name="Magdelenat G."/>
            <person name="Matthews L."/>
            <person name="McCorrison J."/>
            <person name="Monaghan E.L."/>
            <person name="Mun J.H."/>
            <person name="Najar F.Z."/>
            <person name="Nicholson C."/>
            <person name="Noirot C."/>
            <person name="O'Bleness M."/>
            <person name="Paule C.R."/>
            <person name="Poulain J."/>
            <person name="Prion F."/>
            <person name="Qin B."/>
            <person name="Qu C."/>
            <person name="Retzel E.F."/>
            <person name="Riddle C."/>
            <person name="Sallet E."/>
            <person name="Samain S."/>
            <person name="Samson N."/>
            <person name="Sanders I."/>
            <person name="Saurat O."/>
            <person name="Scarpelli C."/>
            <person name="Schiex T."/>
            <person name="Segurens B."/>
            <person name="Severin A.J."/>
            <person name="Sherrier D.J."/>
            <person name="Shi R."/>
            <person name="Sims S."/>
            <person name="Singer S.R."/>
            <person name="Sinharoy S."/>
            <person name="Sterck L."/>
            <person name="Viollet A."/>
            <person name="Wang B.B."/>
            <person name="Wang K."/>
            <person name="Wang M."/>
            <person name="Wang X."/>
            <person name="Warfsmann J."/>
            <person name="Weissenbach J."/>
            <person name="White D.D."/>
            <person name="White J.D."/>
            <person name="Wiley G.B."/>
            <person name="Wincker P."/>
            <person name="Xing Y."/>
            <person name="Yang L."/>
            <person name="Yao Z."/>
            <person name="Ying F."/>
            <person name="Zhai J."/>
            <person name="Zhou L."/>
            <person name="Zuber A."/>
            <person name="Denarie J."/>
            <person name="Dixon R.A."/>
            <person name="May G.D."/>
            <person name="Schwartz D.C."/>
            <person name="Rogers J."/>
            <person name="Quetier F."/>
            <person name="Town C.D."/>
            <person name="Roe B.A."/>
        </authorList>
    </citation>
    <scope>NUCLEOTIDE SEQUENCE [LARGE SCALE GENOMIC DNA]</scope>
    <source>
        <strain evidence="2">A17</strain>
        <strain evidence="3 4">cv. Jemalong A17</strain>
    </source>
</reference>
<accession>A0A072V5R2</accession>
<keyword evidence="1" id="KW-0472">Membrane</keyword>
<evidence type="ECO:0000313" key="2">
    <source>
        <dbReference type="EMBL" id="KEH37172.1"/>
    </source>
</evidence>
<gene>
    <name evidence="2" type="ordered locus">MTR_2g435360</name>
</gene>
<feature type="transmembrane region" description="Helical" evidence="1">
    <location>
        <begin position="6"/>
        <end position="26"/>
    </location>
</feature>
<keyword evidence="4" id="KW-1185">Reference proteome</keyword>
<keyword evidence="1 2" id="KW-0812">Transmembrane</keyword>
<evidence type="ECO:0000313" key="3">
    <source>
        <dbReference type="EnsemblPlants" id="KEH37172"/>
    </source>
</evidence>
<keyword evidence="1" id="KW-1133">Transmembrane helix</keyword>
<dbReference type="EMBL" id="CM001218">
    <property type="protein sequence ID" value="KEH37172.1"/>
    <property type="molecule type" value="Genomic_DNA"/>
</dbReference>
<evidence type="ECO:0000256" key="1">
    <source>
        <dbReference type="SAM" id="Phobius"/>
    </source>
</evidence>
<sequence>MGPIVISTFGQTAYMLSVSLMVKLIVRRWTYNVVIHMMTKVFKSLSTCGLLRPQRIIMRCRVDRQNDKVIINSPTSIGVGVRTPVTASGLTISAIL</sequence>